<dbReference type="GO" id="GO:0043235">
    <property type="term" value="C:receptor complex"/>
    <property type="evidence" value="ECO:0007669"/>
    <property type="project" value="TreeGrafter"/>
</dbReference>
<dbReference type="SUPFAM" id="SSF56112">
    <property type="entry name" value="Protein kinase-like (PK-like)"/>
    <property type="match status" value="1"/>
</dbReference>
<dbReference type="Gene3D" id="3.30.200.20">
    <property type="entry name" value="Phosphorylase Kinase, domain 1"/>
    <property type="match status" value="1"/>
</dbReference>
<dbReference type="GO" id="GO:0007169">
    <property type="term" value="P:cell surface receptor protein tyrosine kinase signaling pathway"/>
    <property type="evidence" value="ECO:0007669"/>
    <property type="project" value="TreeGrafter"/>
</dbReference>
<dbReference type="PROSITE" id="PS50268">
    <property type="entry name" value="CADHERIN_2"/>
    <property type="match status" value="1"/>
</dbReference>
<evidence type="ECO:0000256" key="15">
    <source>
        <dbReference type="PROSITE-ProRule" id="PRU10141"/>
    </source>
</evidence>
<evidence type="ECO:0000256" key="7">
    <source>
        <dbReference type="ARBA" id="ARBA00022777"/>
    </source>
</evidence>
<dbReference type="PROSITE" id="PS00107">
    <property type="entry name" value="PROTEIN_KINASE_ATP"/>
    <property type="match status" value="1"/>
</dbReference>
<dbReference type="PANTHER" id="PTHR24416:SF617">
    <property type="entry name" value="RET ONCOGENE, ISOFORM A"/>
    <property type="match status" value="1"/>
</dbReference>
<dbReference type="Gene3D" id="1.10.510.10">
    <property type="entry name" value="Transferase(Phosphotransferase) domain 1"/>
    <property type="match status" value="1"/>
</dbReference>
<evidence type="ECO:0000259" key="17">
    <source>
        <dbReference type="PROSITE" id="PS50011"/>
    </source>
</evidence>
<dbReference type="InterPro" id="IPR055162">
    <property type="entry name" value="RET_CRD"/>
</dbReference>
<dbReference type="FunFam" id="1.10.510.10:FF:000190">
    <property type="entry name" value="Proto-oncogene tyrosine-protein kinase receptor Ret"/>
    <property type="match status" value="1"/>
</dbReference>
<comment type="subcellular location">
    <subcellularLocation>
        <location evidence="1">Membrane</location>
        <topology evidence="1">Single-pass type I membrane protein</topology>
    </subcellularLocation>
</comment>
<dbReference type="EMBL" id="VSWD01000010">
    <property type="protein sequence ID" value="KAK3089210.1"/>
    <property type="molecule type" value="Genomic_DNA"/>
</dbReference>
<evidence type="ECO:0000256" key="11">
    <source>
        <dbReference type="ARBA" id="ARBA00023137"/>
    </source>
</evidence>
<dbReference type="GO" id="GO:0005524">
    <property type="term" value="F:ATP binding"/>
    <property type="evidence" value="ECO:0007669"/>
    <property type="project" value="UniProtKB-UniRule"/>
</dbReference>
<dbReference type="Proteomes" id="UP001186944">
    <property type="component" value="Unassembled WGS sequence"/>
</dbReference>
<feature type="compositionally biased region" description="Polar residues" evidence="16">
    <location>
        <begin position="8"/>
        <end position="27"/>
    </location>
</feature>
<dbReference type="EC" id="2.7.10.1" evidence="2"/>
<dbReference type="GO" id="GO:0004714">
    <property type="term" value="F:transmembrane receptor protein tyrosine kinase activity"/>
    <property type="evidence" value="ECO:0007669"/>
    <property type="project" value="UniProtKB-EC"/>
</dbReference>
<dbReference type="Pfam" id="PF07714">
    <property type="entry name" value="PK_Tyr_Ser-Thr"/>
    <property type="match status" value="1"/>
</dbReference>
<dbReference type="InterPro" id="IPR001245">
    <property type="entry name" value="Ser-Thr/Tyr_kinase_cat_dom"/>
</dbReference>
<evidence type="ECO:0000313" key="20">
    <source>
        <dbReference type="Proteomes" id="UP001186944"/>
    </source>
</evidence>
<dbReference type="InterPro" id="IPR020635">
    <property type="entry name" value="Tyr_kinase_cat_dom"/>
</dbReference>
<keyword evidence="4" id="KW-0812">Transmembrane</keyword>
<dbReference type="InterPro" id="IPR000719">
    <property type="entry name" value="Prot_kinase_dom"/>
</dbReference>
<evidence type="ECO:0000256" key="13">
    <source>
        <dbReference type="ARBA" id="ARBA00051243"/>
    </source>
</evidence>
<evidence type="ECO:0000256" key="6">
    <source>
        <dbReference type="ARBA" id="ARBA00022741"/>
    </source>
</evidence>
<comment type="caution">
    <text evidence="19">The sequence shown here is derived from an EMBL/GenBank/DDBJ whole genome shotgun (WGS) entry which is preliminary data.</text>
</comment>
<feature type="domain" description="Cadherin" evidence="18">
    <location>
        <begin position="198"/>
        <end position="313"/>
    </location>
</feature>
<dbReference type="SMART" id="SM00219">
    <property type="entry name" value="TyrKc"/>
    <property type="match status" value="1"/>
</dbReference>
<dbReference type="FunFam" id="3.30.200.20:FF:000234">
    <property type="entry name" value="Proto-oncogene tyrosine-protein kinase receptor Ret"/>
    <property type="match status" value="1"/>
</dbReference>
<keyword evidence="12" id="KW-0325">Glycoprotein</keyword>
<reference evidence="19" key="1">
    <citation type="submission" date="2019-08" db="EMBL/GenBank/DDBJ databases">
        <title>The improved chromosome-level genome for the pearl oyster Pinctada fucata martensii using PacBio sequencing and Hi-C.</title>
        <authorList>
            <person name="Zheng Z."/>
        </authorList>
    </citation>
    <scope>NUCLEOTIDE SEQUENCE</scope>
    <source>
        <strain evidence="19">ZZ-2019</strain>
        <tissue evidence="19">Adductor muscle</tissue>
    </source>
</reference>
<feature type="region of interest" description="Disordered" evidence="16">
    <location>
        <begin position="1"/>
        <end position="51"/>
    </location>
</feature>
<keyword evidence="14" id="KW-0106">Calcium</keyword>
<gene>
    <name evidence="19" type="ORF">FSP39_001772</name>
</gene>
<feature type="domain" description="Protein kinase" evidence="17">
    <location>
        <begin position="808"/>
        <end position="1097"/>
    </location>
</feature>
<evidence type="ECO:0000256" key="10">
    <source>
        <dbReference type="ARBA" id="ARBA00023136"/>
    </source>
</evidence>
<evidence type="ECO:0000256" key="12">
    <source>
        <dbReference type="ARBA" id="ARBA00023180"/>
    </source>
</evidence>
<feature type="binding site" evidence="15">
    <location>
        <position position="842"/>
    </location>
    <ligand>
        <name>ATP</name>
        <dbReference type="ChEBI" id="CHEBI:30616"/>
    </ligand>
</feature>
<dbReference type="PANTHER" id="PTHR24416">
    <property type="entry name" value="TYROSINE-PROTEIN KINASE RECEPTOR"/>
    <property type="match status" value="1"/>
</dbReference>
<dbReference type="InterPro" id="IPR050122">
    <property type="entry name" value="RTK"/>
</dbReference>
<evidence type="ECO:0000256" key="2">
    <source>
        <dbReference type="ARBA" id="ARBA00011902"/>
    </source>
</evidence>
<sequence length="1227" mass="138415">MFSKQRRGSISNNSRLQHPQQNTQCKNTEQKSTDRDTKGTRNVNEQHRNIKHKRLHINQRDQWATGADLGRPSATKIAEGVVGVYFSQSEYIFHLGHSSNVVGKVIALSNSSHSESCGPEFYQYSLNQRNGDASSLFRINETGFISCSGGNDMSDSKYNLTVNVLCRNGERIEVASTFATVLFREDACQFSKDAFKNDSDIAPIAQLVDGLCFQNKDLEFSVEENNDLVPIGYLAGCPFVNISTFALHATIFDVIDDTSEIVIKRQLDRESGFDLITSNVVCKVWFPEINVTLHRIAHLSVHIEDVNDNPIKFEVGERVRLGENHLITKATDKELRLVAVDGDKTPSKSYKFEVLENPHSACSQIHHLECHQVPKDKNYFPCSHVTCFLRTNVTKPPAGGKVNYKCTIALTDEAAARSKTNNGNKLSVIEVLIPPDEERRVVQVPLIYKKADVLSSAALYSTIYDASNDVKGNSSRTLYNIKYDPTRAFSITFKSGIVYIDNLEYFRRIGNHRNITIESAYPTRKIILAINVIKDPSKQRRKRVCNETCSKFTTKESCESSCGLGAKFGNCLWRRGDKKSMTRNFSTCVPQMSTCLDGKCDELESIHFLLCPQDCTSVIKGEGQYYENGKGIARGTSPCWCDYNGECSCLRDHANAVKSIQKYRQAVNQSMLQTMSSSYSLNAEEIENNKSEKQNKEVDIHPKVGAQTSETFICDWDCRTTIAATVGCVGAMLCIIVLTWRLRKFRCRSRHAIKHVSSSGSISAVPSDYMDDRDYRTSHSSPHWSPKRTIDFSQTIDDNKWEVPREKLILDKTLGEGEFGRVVKAVAYNLGGKDGYKEVAVKMLKNCASSSELQDLLSEYNLLQDVNHPNVIRLLGACTRDGPFYVIVEYCEHGSLLHYLRRSRLEENGYVNHRYRRYFRRKSGEQEGGEMEILNIRDLLSFAWQIAKGMRYLSEIKLVHRDLAARNVLVGTGKVLKISDFGLTRDVYEADTYLKRSKGRIPVKWLAPESLYAQIYTTQSDVWSFGIVLWEIVTLGAPPYPGIPPERLYNLLIAGYRMDRPEGCSDELYAVMQKCWKTDPADRPNFANLADIFDKMLQQRTEYLELTGGFEDNNSELFERQNNENTTLSSSGEEEIQYGSINSNNANPYLTPATSINRKDIFIDKSERAILANSRNNKNAPSSNTDNCIDSENVALLLDSRSAIYSNSSESDEELTVRQTGIVQTIA</sequence>
<feature type="compositionally biased region" description="Basic and acidic residues" evidence="16">
    <location>
        <begin position="28"/>
        <end position="48"/>
    </location>
</feature>
<dbReference type="PROSITE" id="PS50011">
    <property type="entry name" value="PROTEIN_KINASE_DOM"/>
    <property type="match status" value="1"/>
</dbReference>
<dbReference type="InterPro" id="IPR002126">
    <property type="entry name" value="Cadherin-like_dom"/>
</dbReference>
<evidence type="ECO:0000256" key="3">
    <source>
        <dbReference type="ARBA" id="ARBA00022679"/>
    </source>
</evidence>
<evidence type="ECO:0000256" key="1">
    <source>
        <dbReference type="ARBA" id="ARBA00004479"/>
    </source>
</evidence>
<dbReference type="CDD" id="cd11304">
    <property type="entry name" value="Cadherin_repeat"/>
    <property type="match status" value="1"/>
</dbReference>
<evidence type="ECO:0000259" key="18">
    <source>
        <dbReference type="PROSITE" id="PS50268"/>
    </source>
</evidence>
<protein>
    <recommendedName>
        <fullName evidence="2">receptor protein-tyrosine kinase</fullName>
        <ecNumber evidence="2">2.7.10.1</ecNumber>
    </recommendedName>
</protein>
<dbReference type="InterPro" id="IPR011009">
    <property type="entry name" value="Kinase-like_dom_sf"/>
</dbReference>
<name>A0AA88XP63_PINIB</name>
<keyword evidence="7" id="KW-0418">Kinase</keyword>
<proteinExistence type="predicted"/>
<evidence type="ECO:0000256" key="4">
    <source>
        <dbReference type="ARBA" id="ARBA00022692"/>
    </source>
</evidence>
<keyword evidence="5" id="KW-0732">Signal</keyword>
<keyword evidence="8 15" id="KW-0067">ATP-binding</keyword>
<evidence type="ECO:0000256" key="16">
    <source>
        <dbReference type="SAM" id="MobiDB-lite"/>
    </source>
</evidence>
<evidence type="ECO:0000256" key="14">
    <source>
        <dbReference type="PROSITE-ProRule" id="PRU00043"/>
    </source>
</evidence>
<organism evidence="19 20">
    <name type="scientific">Pinctada imbricata</name>
    <name type="common">Atlantic pearl-oyster</name>
    <name type="synonym">Pinctada martensii</name>
    <dbReference type="NCBI Taxonomy" id="66713"/>
    <lineage>
        <taxon>Eukaryota</taxon>
        <taxon>Metazoa</taxon>
        <taxon>Spiralia</taxon>
        <taxon>Lophotrochozoa</taxon>
        <taxon>Mollusca</taxon>
        <taxon>Bivalvia</taxon>
        <taxon>Autobranchia</taxon>
        <taxon>Pteriomorphia</taxon>
        <taxon>Pterioida</taxon>
        <taxon>Pterioidea</taxon>
        <taxon>Pteriidae</taxon>
        <taxon>Pinctada</taxon>
    </lineage>
</organism>
<dbReference type="GO" id="GO:0007156">
    <property type="term" value="P:homophilic cell adhesion via plasma membrane adhesion molecules"/>
    <property type="evidence" value="ECO:0007669"/>
    <property type="project" value="InterPro"/>
</dbReference>
<dbReference type="GO" id="GO:0005886">
    <property type="term" value="C:plasma membrane"/>
    <property type="evidence" value="ECO:0007669"/>
    <property type="project" value="TreeGrafter"/>
</dbReference>
<dbReference type="PRINTS" id="PR00109">
    <property type="entry name" value="TYRKINASE"/>
</dbReference>
<keyword evidence="20" id="KW-1185">Reference proteome</keyword>
<dbReference type="InterPro" id="IPR008266">
    <property type="entry name" value="Tyr_kinase_AS"/>
</dbReference>
<comment type="catalytic activity">
    <reaction evidence="13">
        <text>L-tyrosyl-[protein] + ATP = O-phospho-L-tyrosyl-[protein] + ADP + H(+)</text>
        <dbReference type="Rhea" id="RHEA:10596"/>
        <dbReference type="Rhea" id="RHEA-COMP:10136"/>
        <dbReference type="Rhea" id="RHEA-COMP:20101"/>
        <dbReference type="ChEBI" id="CHEBI:15378"/>
        <dbReference type="ChEBI" id="CHEBI:30616"/>
        <dbReference type="ChEBI" id="CHEBI:46858"/>
        <dbReference type="ChEBI" id="CHEBI:61978"/>
        <dbReference type="ChEBI" id="CHEBI:456216"/>
        <dbReference type="EC" id="2.7.10.1"/>
    </reaction>
</comment>
<dbReference type="GO" id="GO:0005509">
    <property type="term" value="F:calcium ion binding"/>
    <property type="evidence" value="ECO:0007669"/>
    <property type="project" value="UniProtKB-UniRule"/>
</dbReference>
<keyword evidence="9" id="KW-1133">Transmembrane helix</keyword>
<evidence type="ECO:0000256" key="8">
    <source>
        <dbReference type="ARBA" id="ARBA00022840"/>
    </source>
</evidence>
<keyword evidence="10" id="KW-0472">Membrane</keyword>
<accession>A0AA88XP63</accession>
<evidence type="ECO:0000256" key="9">
    <source>
        <dbReference type="ARBA" id="ARBA00022989"/>
    </source>
</evidence>
<dbReference type="Pfam" id="PF22540">
    <property type="entry name" value="RET_CRD"/>
    <property type="match status" value="1"/>
</dbReference>
<dbReference type="AlphaFoldDB" id="A0AA88XP63"/>
<keyword evidence="6 15" id="KW-0547">Nucleotide-binding</keyword>
<keyword evidence="3" id="KW-0808">Transferase</keyword>
<dbReference type="InterPro" id="IPR017441">
    <property type="entry name" value="Protein_kinase_ATP_BS"/>
</dbReference>
<evidence type="ECO:0000256" key="5">
    <source>
        <dbReference type="ARBA" id="ARBA00022729"/>
    </source>
</evidence>
<evidence type="ECO:0000313" key="19">
    <source>
        <dbReference type="EMBL" id="KAK3089210.1"/>
    </source>
</evidence>
<dbReference type="PROSITE" id="PS00109">
    <property type="entry name" value="PROTEIN_KINASE_TYR"/>
    <property type="match status" value="1"/>
</dbReference>
<keyword evidence="11" id="KW-0829">Tyrosine-protein kinase</keyword>